<dbReference type="Gene3D" id="1.20.1550.10">
    <property type="entry name" value="DsbB-like"/>
    <property type="match status" value="1"/>
</dbReference>
<dbReference type="EMBL" id="BMPO01000003">
    <property type="protein sequence ID" value="GGJ91667.1"/>
    <property type="molecule type" value="Genomic_DNA"/>
</dbReference>
<evidence type="ECO:0000313" key="10">
    <source>
        <dbReference type="Proteomes" id="UP000635983"/>
    </source>
</evidence>
<reference evidence="9" key="2">
    <citation type="submission" date="2020-09" db="EMBL/GenBank/DDBJ databases">
        <authorList>
            <person name="Sun Q."/>
            <person name="Ohkuma M."/>
        </authorList>
    </citation>
    <scope>NUCLEOTIDE SEQUENCE</scope>
    <source>
        <strain evidence="9">JCM 30078</strain>
    </source>
</reference>
<feature type="transmembrane region" description="Helical" evidence="8">
    <location>
        <begin position="16"/>
        <end position="36"/>
    </location>
</feature>
<feature type="transmembrane region" description="Helical" evidence="8">
    <location>
        <begin position="48"/>
        <end position="66"/>
    </location>
</feature>
<accession>A0A917UWX0</accession>
<gene>
    <name evidence="9" type="primary">dsbB</name>
    <name evidence="9" type="ORF">GCM10009304_16850</name>
</gene>
<protein>
    <submittedName>
        <fullName evidence="9">Disulfide bond formation protein B</fullName>
    </submittedName>
</protein>
<dbReference type="InterPro" id="IPR023380">
    <property type="entry name" value="DsbB-like_sf"/>
</dbReference>
<dbReference type="GO" id="GO:0015035">
    <property type="term" value="F:protein-disulfide reductase activity"/>
    <property type="evidence" value="ECO:0007669"/>
    <property type="project" value="InterPro"/>
</dbReference>
<proteinExistence type="predicted"/>
<keyword evidence="10" id="KW-1185">Reference proteome</keyword>
<comment type="caution">
    <text evidence="9">The sequence shown here is derived from an EMBL/GenBank/DDBJ whole genome shotgun (WGS) entry which is preliminary data.</text>
</comment>
<evidence type="ECO:0000313" key="9">
    <source>
        <dbReference type="EMBL" id="GGJ91667.1"/>
    </source>
</evidence>
<dbReference type="GO" id="GO:0005886">
    <property type="term" value="C:plasma membrane"/>
    <property type="evidence" value="ECO:0007669"/>
    <property type="project" value="UniProtKB-SubCell"/>
</dbReference>
<feature type="transmembrane region" description="Helical" evidence="8">
    <location>
        <begin position="147"/>
        <end position="164"/>
    </location>
</feature>
<keyword evidence="7" id="KW-0676">Redox-active center</keyword>
<dbReference type="InterPro" id="IPR003752">
    <property type="entry name" value="DiS_bond_form_DsbB/BdbC"/>
</dbReference>
<dbReference type="AlphaFoldDB" id="A0A917UWX0"/>
<dbReference type="PANTHER" id="PTHR36570">
    <property type="entry name" value="DISULFIDE BOND FORMATION PROTEIN B"/>
    <property type="match status" value="1"/>
</dbReference>
<evidence type="ECO:0000256" key="4">
    <source>
        <dbReference type="ARBA" id="ARBA00022982"/>
    </source>
</evidence>
<dbReference type="RefSeq" id="WP_188982749.1">
    <property type="nucleotide sequence ID" value="NZ_BMPO01000003.1"/>
</dbReference>
<evidence type="ECO:0000256" key="8">
    <source>
        <dbReference type="SAM" id="Phobius"/>
    </source>
</evidence>
<keyword evidence="4" id="KW-0249">Electron transport</keyword>
<dbReference type="PANTHER" id="PTHR36570:SF3">
    <property type="entry name" value="DISULFIDE BOND FORMATION PROTEIN B"/>
    <property type="match status" value="1"/>
</dbReference>
<evidence type="ECO:0000256" key="2">
    <source>
        <dbReference type="ARBA" id="ARBA00022475"/>
    </source>
</evidence>
<evidence type="ECO:0000256" key="6">
    <source>
        <dbReference type="ARBA" id="ARBA00023136"/>
    </source>
</evidence>
<organism evidence="9 10">
    <name type="scientific">Pseudomonas matsuisoli</name>
    <dbReference type="NCBI Taxonomy" id="1515666"/>
    <lineage>
        <taxon>Bacteria</taxon>
        <taxon>Pseudomonadati</taxon>
        <taxon>Pseudomonadota</taxon>
        <taxon>Gammaproteobacteria</taxon>
        <taxon>Pseudomonadales</taxon>
        <taxon>Pseudomonadaceae</taxon>
        <taxon>Pseudomonas</taxon>
    </lineage>
</organism>
<keyword evidence="3 8" id="KW-0812">Transmembrane</keyword>
<evidence type="ECO:0000256" key="3">
    <source>
        <dbReference type="ARBA" id="ARBA00022692"/>
    </source>
</evidence>
<dbReference type="NCBIfam" id="NF002552">
    <property type="entry name" value="PRK02110.1"/>
    <property type="match status" value="1"/>
</dbReference>
<reference evidence="9" key="1">
    <citation type="journal article" date="2014" name="Int. J. Syst. Evol. Microbiol.">
        <title>Complete genome sequence of Corynebacterium casei LMG S-19264T (=DSM 44701T), isolated from a smear-ripened cheese.</title>
        <authorList>
            <consortium name="US DOE Joint Genome Institute (JGI-PGF)"/>
            <person name="Walter F."/>
            <person name="Albersmeier A."/>
            <person name="Kalinowski J."/>
            <person name="Ruckert C."/>
        </authorList>
    </citation>
    <scope>NUCLEOTIDE SEQUENCE</scope>
    <source>
        <strain evidence="9">JCM 30078</strain>
    </source>
</reference>
<dbReference type="GO" id="GO:0006457">
    <property type="term" value="P:protein folding"/>
    <property type="evidence" value="ECO:0007669"/>
    <property type="project" value="InterPro"/>
</dbReference>
<evidence type="ECO:0000256" key="1">
    <source>
        <dbReference type="ARBA" id="ARBA00004651"/>
    </source>
</evidence>
<dbReference type="InterPro" id="IPR050183">
    <property type="entry name" value="DsbB"/>
</dbReference>
<keyword evidence="6 8" id="KW-0472">Membrane</keyword>
<dbReference type="SUPFAM" id="SSF158442">
    <property type="entry name" value="DsbB-like"/>
    <property type="match status" value="1"/>
</dbReference>
<evidence type="ECO:0000256" key="5">
    <source>
        <dbReference type="ARBA" id="ARBA00022989"/>
    </source>
</evidence>
<keyword evidence="5 8" id="KW-1133">Transmembrane helix</keyword>
<name>A0A917UWX0_9PSED</name>
<evidence type="ECO:0000256" key="7">
    <source>
        <dbReference type="ARBA" id="ARBA00023284"/>
    </source>
</evidence>
<comment type="subcellular location">
    <subcellularLocation>
        <location evidence="1">Cell membrane</location>
        <topology evidence="1">Multi-pass membrane protein</topology>
    </subcellularLocation>
</comment>
<dbReference type="Pfam" id="PF02600">
    <property type="entry name" value="DsbB"/>
    <property type="match status" value="1"/>
</dbReference>
<keyword evidence="4" id="KW-0813">Transport</keyword>
<dbReference type="Proteomes" id="UP000635983">
    <property type="component" value="Unassembled WGS sequence"/>
</dbReference>
<sequence length="168" mass="17928">MSSSVSSRPTYTQSGLLVILGLVCIALVVGAVTIQVFGGQDPCPLCIVLRYLFLMIAVAAFLGAAFRRQCARIGAAVFILLAGVAGAAVSGRLVYLEFNPFASCGRDVMQLWTDAIPLVQWWPTVFQATGMCGAAYPPILGLSLAEWSLLSFVLIVLGIAFGLWKARR</sequence>
<keyword evidence="2" id="KW-1003">Cell membrane</keyword>
<feature type="transmembrane region" description="Helical" evidence="8">
    <location>
        <begin position="73"/>
        <end position="95"/>
    </location>
</feature>